<dbReference type="Proteomes" id="UP001595859">
    <property type="component" value="Unassembled WGS sequence"/>
</dbReference>
<dbReference type="RefSeq" id="WP_378058650.1">
    <property type="nucleotide sequence ID" value="NZ_JBHSIS010000010.1"/>
</dbReference>
<sequence length="83" mass="9078">MTARVEPRSPWRKSSFSASDANCVEIAFGTWRKSSFSAEDSNCVEVAFGAAVRDSKNPGAGHLALRTDAYRSLVSFARRHVLS</sequence>
<reference evidence="3" key="1">
    <citation type="journal article" date="2019" name="Int. J. Syst. Evol. Microbiol.">
        <title>The Global Catalogue of Microorganisms (GCM) 10K type strain sequencing project: providing services to taxonomists for standard genome sequencing and annotation.</title>
        <authorList>
            <consortium name="The Broad Institute Genomics Platform"/>
            <consortium name="The Broad Institute Genome Sequencing Center for Infectious Disease"/>
            <person name="Wu L."/>
            <person name="Ma J."/>
        </authorList>
    </citation>
    <scope>NUCLEOTIDE SEQUENCE [LARGE SCALE GENOMIC DNA]</scope>
    <source>
        <strain evidence="3">ZS-22-S1</strain>
    </source>
</reference>
<evidence type="ECO:0000313" key="2">
    <source>
        <dbReference type="EMBL" id="MFC4856692.1"/>
    </source>
</evidence>
<gene>
    <name evidence="2" type="ORF">ACFPCV_24565</name>
</gene>
<dbReference type="Pfam" id="PF04149">
    <property type="entry name" value="DUF397"/>
    <property type="match status" value="2"/>
</dbReference>
<name>A0ABV9S6B7_9PSEU</name>
<feature type="domain" description="DUF397" evidence="1">
    <location>
        <begin position="30"/>
        <end position="78"/>
    </location>
</feature>
<keyword evidence="3" id="KW-1185">Reference proteome</keyword>
<protein>
    <submittedName>
        <fullName evidence="2">DUF397 domain-containing protein</fullName>
    </submittedName>
</protein>
<evidence type="ECO:0000313" key="3">
    <source>
        <dbReference type="Proteomes" id="UP001595859"/>
    </source>
</evidence>
<proteinExistence type="predicted"/>
<feature type="domain" description="DUF397" evidence="1">
    <location>
        <begin position="11"/>
        <end position="28"/>
    </location>
</feature>
<organism evidence="2 3">
    <name type="scientific">Actinophytocola glycyrrhizae</name>
    <dbReference type="NCBI Taxonomy" id="2044873"/>
    <lineage>
        <taxon>Bacteria</taxon>
        <taxon>Bacillati</taxon>
        <taxon>Actinomycetota</taxon>
        <taxon>Actinomycetes</taxon>
        <taxon>Pseudonocardiales</taxon>
        <taxon>Pseudonocardiaceae</taxon>
    </lineage>
</organism>
<accession>A0ABV9S6B7</accession>
<evidence type="ECO:0000259" key="1">
    <source>
        <dbReference type="Pfam" id="PF04149"/>
    </source>
</evidence>
<dbReference type="EMBL" id="JBHSIS010000010">
    <property type="protein sequence ID" value="MFC4856692.1"/>
    <property type="molecule type" value="Genomic_DNA"/>
</dbReference>
<dbReference type="InterPro" id="IPR007278">
    <property type="entry name" value="DUF397"/>
</dbReference>
<comment type="caution">
    <text evidence="2">The sequence shown here is derived from an EMBL/GenBank/DDBJ whole genome shotgun (WGS) entry which is preliminary data.</text>
</comment>